<comment type="subcellular location">
    <subcellularLocation>
        <location evidence="1">Cell membrane</location>
        <topology evidence="1">Multi-pass membrane protein</topology>
    </subcellularLocation>
</comment>
<keyword evidence="15" id="KW-1185">Reference proteome</keyword>
<dbReference type="Pfam" id="PF00015">
    <property type="entry name" value="MCPsignal"/>
    <property type="match status" value="1"/>
</dbReference>
<keyword evidence="3" id="KW-0145">Chemotaxis</keyword>
<sequence length="717" mass="76461">MRAPDFSALKISQKLPAVIIGMSAVVAVVTATMGFLGARSALDAQIENKLETVAANRAQEVSDYLNGLGQELVILSNSTMVIEAIGAFDDAWMSLGRNVSDQLVEKFVTNNPNPEQRELLETVEDGTFYSHTHSYYHPWFRDLMNRRGYYDVYLVTRDGDLVYSTRKNPEFATSMTEGEWADTGLGRLVARAAEAEMGTILFEDYAEYGPANGEPRAFIGAPVFDRIGERVGTIAYQVPHNAINNLMAKTQALGDTAESFLVGPDRLMRSDSRFSAEPTTLANTVENNAAIDGLAGNSGFVESTGLDGSDALSAYRPANIFGDTWAVLATVSKDEAQQDISALLTQFMLMTALAMAASTAAGFFMARSISRPLSNMTGAMERLANRDWSTEVPGRGRKDEIGAMANAVQVFKEQGQEAERLEEEKAEQEARAAEEKREAMSKLAHDFEVSVGEVVEAVAATARDLKETAQGVSSIAEQTTTESARVAAAAEESSVNVQTVSSATEEMSASISEMQQQVMRSRDVSEHAAQSVENAAGQVTGLSDAANQIGDVLALIQDIAEQTNLLALNATIEAARAGDAGKGFAVVASEVKSLATQTQKATEQIRQQIEGVQAESQTAVAAISGIRDVIAQVNEISQTIATSIDQQTAATGEIARNAQQAAGGTHEVSSSVQSVSQASQQASAAATQLLASSNSLAEQGDALRDQMKAFIDQIRAA</sequence>
<keyword evidence="5 11" id="KW-1133">Transmembrane helix</keyword>
<evidence type="ECO:0000256" key="3">
    <source>
        <dbReference type="ARBA" id="ARBA00022500"/>
    </source>
</evidence>
<keyword evidence="2" id="KW-1003">Cell membrane</keyword>
<dbReference type="InterPro" id="IPR033479">
    <property type="entry name" value="dCache_1"/>
</dbReference>
<dbReference type="PANTHER" id="PTHR32089">
    <property type="entry name" value="METHYL-ACCEPTING CHEMOTAXIS PROTEIN MCPB"/>
    <property type="match status" value="1"/>
</dbReference>
<feature type="domain" description="HAMP" evidence="13">
    <location>
        <begin position="367"/>
        <end position="420"/>
    </location>
</feature>
<keyword evidence="6 11" id="KW-0472">Membrane</keyword>
<evidence type="ECO:0000313" key="14">
    <source>
        <dbReference type="EMBL" id="NBG96861.1"/>
    </source>
</evidence>
<dbReference type="PROSITE" id="PS50111">
    <property type="entry name" value="CHEMOTAXIS_TRANSDUC_2"/>
    <property type="match status" value="1"/>
</dbReference>
<keyword evidence="7 9" id="KW-0807">Transducer</keyword>
<feature type="domain" description="Methyl-accepting transducer" evidence="12">
    <location>
        <begin position="461"/>
        <end position="697"/>
    </location>
</feature>
<dbReference type="InterPro" id="IPR004089">
    <property type="entry name" value="MCPsignal_dom"/>
</dbReference>
<dbReference type="InterPro" id="IPR004090">
    <property type="entry name" value="Chemotax_Me-accpt_rcpt"/>
</dbReference>
<feature type="transmembrane region" description="Helical" evidence="11">
    <location>
        <begin position="15"/>
        <end position="38"/>
    </location>
</feature>
<reference evidence="14 15" key="1">
    <citation type="journal article" date="2016" name="Int. J. Syst. Evol. Microbiol.">
        <title>Pyruvatibacter mobilis gen. nov., sp. nov., a marine bacterium from the culture broth of Picochlorum sp. 122.</title>
        <authorList>
            <person name="Wang G."/>
            <person name="Tang M."/>
            <person name="Wu H."/>
            <person name="Dai S."/>
            <person name="Li T."/>
            <person name="Chen C."/>
            <person name="He H."/>
            <person name="Fan J."/>
            <person name="Xiang W."/>
            <person name="Li X."/>
        </authorList>
    </citation>
    <scope>NUCLEOTIDE SEQUENCE [LARGE SCALE GENOMIC DNA]</scope>
    <source>
        <strain evidence="14 15">GYP-11</strain>
    </source>
</reference>
<dbReference type="Pfam" id="PF02743">
    <property type="entry name" value="dCache_1"/>
    <property type="match status" value="1"/>
</dbReference>
<dbReference type="EMBL" id="WXYQ01000012">
    <property type="protein sequence ID" value="NBG96861.1"/>
    <property type="molecule type" value="Genomic_DNA"/>
</dbReference>
<dbReference type="CDD" id="cd06225">
    <property type="entry name" value="HAMP"/>
    <property type="match status" value="1"/>
</dbReference>
<evidence type="ECO:0000256" key="8">
    <source>
        <dbReference type="ARBA" id="ARBA00029447"/>
    </source>
</evidence>
<dbReference type="RefSeq" id="WP_160588868.1">
    <property type="nucleotide sequence ID" value="NZ_BMHN01000001.1"/>
</dbReference>
<evidence type="ECO:0000256" key="5">
    <source>
        <dbReference type="ARBA" id="ARBA00022989"/>
    </source>
</evidence>
<dbReference type="GO" id="GO:0007165">
    <property type="term" value="P:signal transduction"/>
    <property type="evidence" value="ECO:0007669"/>
    <property type="project" value="UniProtKB-KW"/>
</dbReference>
<feature type="transmembrane region" description="Helical" evidence="11">
    <location>
        <begin position="347"/>
        <end position="366"/>
    </location>
</feature>
<evidence type="ECO:0000313" key="15">
    <source>
        <dbReference type="Proteomes" id="UP000470384"/>
    </source>
</evidence>
<dbReference type="AlphaFoldDB" id="A0A845QGT3"/>
<dbReference type="SUPFAM" id="SSF58104">
    <property type="entry name" value="Methyl-accepting chemotaxis protein (MCP) signaling domain"/>
    <property type="match status" value="1"/>
</dbReference>
<evidence type="ECO:0000259" key="13">
    <source>
        <dbReference type="PROSITE" id="PS50885"/>
    </source>
</evidence>
<dbReference type="GeneID" id="300654295"/>
<protein>
    <submittedName>
        <fullName evidence="14">HAMP domain-containing protein</fullName>
    </submittedName>
</protein>
<evidence type="ECO:0000256" key="4">
    <source>
        <dbReference type="ARBA" id="ARBA00022692"/>
    </source>
</evidence>
<evidence type="ECO:0000256" key="7">
    <source>
        <dbReference type="ARBA" id="ARBA00023224"/>
    </source>
</evidence>
<dbReference type="SMART" id="SM00304">
    <property type="entry name" value="HAMP"/>
    <property type="match status" value="1"/>
</dbReference>
<evidence type="ECO:0000256" key="11">
    <source>
        <dbReference type="SAM" id="Phobius"/>
    </source>
</evidence>
<dbReference type="Proteomes" id="UP000470384">
    <property type="component" value="Unassembled WGS sequence"/>
</dbReference>
<dbReference type="GO" id="GO:0005886">
    <property type="term" value="C:plasma membrane"/>
    <property type="evidence" value="ECO:0007669"/>
    <property type="project" value="UniProtKB-SubCell"/>
</dbReference>
<gene>
    <name evidence="14" type="ORF">GTQ45_14070</name>
</gene>
<feature type="region of interest" description="Disordered" evidence="10">
    <location>
        <begin position="415"/>
        <end position="437"/>
    </location>
</feature>
<evidence type="ECO:0000256" key="10">
    <source>
        <dbReference type="SAM" id="MobiDB-lite"/>
    </source>
</evidence>
<evidence type="ECO:0000256" key="6">
    <source>
        <dbReference type="ARBA" id="ARBA00023136"/>
    </source>
</evidence>
<dbReference type="GO" id="GO:0004888">
    <property type="term" value="F:transmembrane signaling receptor activity"/>
    <property type="evidence" value="ECO:0007669"/>
    <property type="project" value="InterPro"/>
</dbReference>
<dbReference type="GO" id="GO:0006935">
    <property type="term" value="P:chemotaxis"/>
    <property type="evidence" value="ECO:0007669"/>
    <property type="project" value="UniProtKB-KW"/>
</dbReference>
<proteinExistence type="inferred from homology"/>
<keyword evidence="4 11" id="KW-0812">Transmembrane</keyword>
<accession>A0A845QGT3</accession>
<dbReference type="CDD" id="cd18774">
    <property type="entry name" value="PDC2_HK_sensor"/>
    <property type="match status" value="1"/>
</dbReference>
<dbReference type="InterPro" id="IPR003660">
    <property type="entry name" value="HAMP_dom"/>
</dbReference>
<comment type="similarity">
    <text evidence="8">Belongs to the methyl-accepting chemotaxis (MCP) protein family.</text>
</comment>
<evidence type="ECO:0000256" key="2">
    <source>
        <dbReference type="ARBA" id="ARBA00022475"/>
    </source>
</evidence>
<name>A0A845QGT3_9HYPH</name>
<dbReference type="PRINTS" id="PR00260">
    <property type="entry name" value="CHEMTRNSDUCR"/>
</dbReference>
<dbReference type="PROSITE" id="PS50885">
    <property type="entry name" value="HAMP"/>
    <property type="match status" value="1"/>
</dbReference>
<dbReference type="SMART" id="SM00283">
    <property type="entry name" value="MA"/>
    <property type="match status" value="1"/>
</dbReference>
<dbReference type="PANTHER" id="PTHR32089:SF112">
    <property type="entry name" value="LYSOZYME-LIKE PROTEIN-RELATED"/>
    <property type="match status" value="1"/>
</dbReference>
<evidence type="ECO:0000256" key="9">
    <source>
        <dbReference type="PROSITE-ProRule" id="PRU00284"/>
    </source>
</evidence>
<evidence type="ECO:0000256" key="1">
    <source>
        <dbReference type="ARBA" id="ARBA00004651"/>
    </source>
</evidence>
<dbReference type="Gene3D" id="3.30.450.20">
    <property type="entry name" value="PAS domain"/>
    <property type="match status" value="1"/>
</dbReference>
<dbReference type="Gene3D" id="1.10.287.950">
    <property type="entry name" value="Methyl-accepting chemotaxis protein"/>
    <property type="match status" value="1"/>
</dbReference>
<comment type="caution">
    <text evidence="14">The sequence shown here is derived from an EMBL/GenBank/DDBJ whole genome shotgun (WGS) entry which is preliminary data.</text>
</comment>
<organism evidence="14 15">
    <name type="scientific">Pyruvatibacter mobilis</name>
    <dbReference type="NCBI Taxonomy" id="1712261"/>
    <lineage>
        <taxon>Bacteria</taxon>
        <taxon>Pseudomonadati</taxon>
        <taxon>Pseudomonadota</taxon>
        <taxon>Alphaproteobacteria</taxon>
        <taxon>Hyphomicrobiales</taxon>
        <taxon>Parvibaculaceae</taxon>
        <taxon>Pyruvatibacter</taxon>
    </lineage>
</organism>
<evidence type="ECO:0000259" key="12">
    <source>
        <dbReference type="PROSITE" id="PS50111"/>
    </source>
</evidence>
<dbReference type="OrthoDB" id="7293398at2"/>
<dbReference type="Pfam" id="PF00672">
    <property type="entry name" value="HAMP"/>
    <property type="match status" value="1"/>
</dbReference>
<dbReference type="Gene3D" id="1.10.8.500">
    <property type="entry name" value="HAMP domain in histidine kinase"/>
    <property type="match status" value="1"/>
</dbReference>